<keyword evidence="4" id="KW-1185">Reference proteome</keyword>
<keyword evidence="3" id="KW-1133">Transmembrane helix</keyword>
<organism evidence="4 6">
    <name type="scientific">Parascaris univalens</name>
    <name type="common">Nematode worm</name>
    <dbReference type="NCBI Taxonomy" id="6257"/>
    <lineage>
        <taxon>Eukaryota</taxon>
        <taxon>Metazoa</taxon>
        <taxon>Ecdysozoa</taxon>
        <taxon>Nematoda</taxon>
        <taxon>Chromadorea</taxon>
        <taxon>Rhabditida</taxon>
        <taxon>Spirurina</taxon>
        <taxon>Ascaridomorpha</taxon>
        <taxon>Ascaridoidea</taxon>
        <taxon>Ascarididae</taxon>
        <taxon>Parascaris</taxon>
    </lineage>
</organism>
<sequence length="470" mass="51600">MEEQPATINFTNTKQRQPSTVATDLSSTVKFTTTKIASSTITASQKRRSGGLERCAVSFASGAIRLNDLLSSEVEDVSTLGSSKDSDDSTSQCSLLTAVNDPVDVRASESNRKLELDNADSDPVVSSSHDGERNVRRRFPDKLSRHWKGGENQLSVGSTSMNAQEKGGGILCPSDRESVGSNESNAALKGEKSKLAIILDKAKSKGKKLVSSNKTKKSSDLVEQACQAILLTTDEVDSSVVVDMNERKKSATSSSIRTTSSAEVSSLLSWVCWETIRSDDDTTDADTRAFLFHSLASRCRSLPLCRQRMLLLLLLISLTFMIPGFISGFLWGLYVSFIGFLYFFVSEPVSNRSAQVTMSNDVIFSISEELKQRKTMKNVVYKGWMNELRGRYDPATYHVNSAQSVLVRLDGHLLRISRPERNVLKHSFHTDPTLSEPEPTICGQSIYDLTGAVVCCFFVSFTVFVASIGI</sequence>
<evidence type="ECO:0000313" key="4">
    <source>
        <dbReference type="Proteomes" id="UP000887569"/>
    </source>
</evidence>
<feature type="compositionally biased region" description="Basic and acidic residues" evidence="2">
    <location>
        <begin position="103"/>
        <end position="116"/>
    </location>
</feature>
<keyword evidence="3" id="KW-0812">Transmembrane</keyword>
<evidence type="ECO:0000256" key="1">
    <source>
        <dbReference type="ARBA" id="ARBA00004586"/>
    </source>
</evidence>
<feature type="compositionally biased region" description="Polar residues" evidence="2">
    <location>
        <begin position="152"/>
        <end position="163"/>
    </location>
</feature>
<feature type="region of interest" description="Disordered" evidence="2">
    <location>
        <begin position="146"/>
        <end position="165"/>
    </location>
</feature>
<dbReference type="WBParaSite" id="PgR022X_g019_t02">
    <property type="protein sequence ID" value="PgR022X_g019_t02"/>
    <property type="gene ID" value="PgR022X_g019"/>
</dbReference>
<feature type="transmembrane region" description="Helical" evidence="3">
    <location>
        <begin position="449"/>
        <end position="469"/>
    </location>
</feature>
<protein>
    <submittedName>
        <fullName evidence="5 6">Pecanex-like protein</fullName>
    </submittedName>
</protein>
<feature type="region of interest" description="Disordered" evidence="2">
    <location>
        <begin position="1"/>
        <end position="24"/>
    </location>
</feature>
<evidence type="ECO:0000313" key="5">
    <source>
        <dbReference type="WBParaSite" id="PgR022X_g019_t02"/>
    </source>
</evidence>
<dbReference type="WBParaSite" id="PgR022X_g019_t03">
    <property type="protein sequence ID" value="PgR022X_g019_t03"/>
    <property type="gene ID" value="PgR022X_g019"/>
</dbReference>
<accession>A0A915B360</accession>
<proteinExistence type="predicted"/>
<feature type="region of interest" description="Disordered" evidence="2">
    <location>
        <begin position="101"/>
        <end position="135"/>
    </location>
</feature>
<comment type="subcellular location">
    <subcellularLocation>
        <location evidence="1">Endoplasmic reticulum membrane</location>
    </subcellularLocation>
</comment>
<dbReference type="GO" id="GO:0005789">
    <property type="term" value="C:endoplasmic reticulum membrane"/>
    <property type="evidence" value="ECO:0007669"/>
    <property type="project" value="UniProtKB-SubCell"/>
</dbReference>
<name>A0A915B360_PARUN</name>
<reference evidence="5 6" key="1">
    <citation type="submission" date="2022-11" db="UniProtKB">
        <authorList>
            <consortium name="WormBaseParasite"/>
        </authorList>
    </citation>
    <scope>IDENTIFICATION</scope>
</reference>
<keyword evidence="3" id="KW-0472">Membrane</keyword>
<dbReference type="PANTHER" id="PTHR13466">
    <property type="entry name" value="TEX2 PROTEIN-RELATED"/>
    <property type="match status" value="1"/>
</dbReference>
<dbReference type="PANTHER" id="PTHR13466:SF0">
    <property type="entry name" value="SMP-LTD DOMAIN-CONTAINING PROTEIN"/>
    <property type="match status" value="1"/>
</dbReference>
<feature type="transmembrane region" description="Helical" evidence="3">
    <location>
        <begin position="310"/>
        <end position="343"/>
    </location>
</feature>
<dbReference type="GO" id="GO:0008289">
    <property type="term" value="F:lipid binding"/>
    <property type="evidence" value="ECO:0007669"/>
    <property type="project" value="TreeGrafter"/>
</dbReference>
<evidence type="ECO:0000256" key="3">
    <source>
        <dbReference type="SAM" id="Phobius"/>
    </source>
</evidence>
<dbReference type="Proteomes" id="UP000887569">
    <property type="component" value="Unplaced"/>
</dbReference>
<evidence type="ECO:0000313" key="6">
    <source>
        <dbReference type="WBParaSite" id="PgR022X_g019_t03"/>
    </source>
</evidence>
<evidence type="ECO:0000256" key="2">
    <source>
        <dbReference type="SAM" id="MobiDB-lite"/>
    </source>
</evidence>
<dbReference type="AlphaFoldDB" id="A0A915B360"/>